<dbReference type="GO" id="GO:0006412">
    <property type="term" value="P:translation"/>
    <property type="evidence" value="ECO:0007669"/>
    <property type="project" value="UniProtKB-UniRule"/>
</dbReference>
<sequence length="59" mass="7173">MARRTEKKKRTIKIALVCEKCNNRNYVKSKSKTAQYTLELKKFCKFCRRHTKHKEVKLK</sequence>
<comment type="similarity">
    <text evidence="1 5">Belongs to the bacterial ribosomal protein bL33 family.</text>
</comment>
<dbReference type="InterPro" id="IPR001705">
    <property type="entry name" value="Ribosomal_bL33"/>
</dbReference>
<reference evidence="6" key="1">
    <citation type="journal article" date="2020" name="mSystems">
        <title>Genome- and Community-Level Interaction Insights into Carbon Utilization and Element Cycling Functions of Hydrothermarchaeota in Hydrothermal Sediment.</title>
        <authorList>
            <person name="Zhou Z."/>
            <person name="Liu Y."/>
            <person name="Xu W."/>
            <person name="Pan J."/>
            <person name="Luo Z.H."/>
            <person name="Li M."/>
        </authorList>
    </citation>
    <scope>NUCLEOTIDE SEQUENCE [LARGE SCALE GENOMIC DNA]</scope>
    <source>
        <strain evidence="6">SpSt-1042</strain>
    </source>
</reference>
<dbReference type="NCBIfam" id="TIGR01023">
    <property type="entry name" value="rpmG_bact"/>
    <property type="match status" value="1"/>
</dbReference>
<dbReference type="HAMAP" id="MF_00294">
    <property type="entry name" value="Ribosomal_bL33"/>
    <property type="match status" value="1"/>
</dbReference>
<organism evidence="6">
    <name type="scientific">candidate division CPR3 bacterium</name>
    <dbReference type="NCBI Taxonomy" id="2268181"/>
    <lineage>
        <taxon>Bacteria</taxon>
        <taxon>Bacteria division CPR3</taxon>
    </lineage>
</organism>
<dbReference type="GO" id="GO:0003735">
    <property type="term" value="F:structural constituent of ribosome"/>
    <property type="evidence" value="ECO:0007669"/>
    <property type="project" value="InterPro"/>
</dbReference>
<proteinExistence type="inferred from homology"/>
<gene>
    <name evidence="5 6" type="primary">rpmG</name>
    <name evidence="6" type="ORF">ENL96_00445</name>
</gene>
<dbReference type="GO" id="GO:0005737">
    <property type="term" value="C:cytoplasm"/>
    <property type="evidence" value="ECO:0007669"/>
    <property type="project" value="UniProtKB-ARBA"/>
</dbReference>
<evidence type="ECO:0000256" key="5">
    <source>
        <dbReference type="HAMAP-Rule" id="MF_00294"/>
    </source>
</evidence>
<accession>A0A7C5USP5</accession>
<dbReference type="Pfam" id="PF00471">
    <property type="entry name" value="Ribosomal_L33"/>
    <property type="match status" value="1"/>
</dbReference>
<evidence type="ECO:0000256" key="3">
    <source>
        <dbReference type="ARBA" id="ARBA00023274"/>
    </source>
</evidence>
<dbReference type="NCBIfam" id="NF001764">
    <property type="entry name" value="PRK00504.1"/>
    <property type="match status" value="1"/>
</dbReference>
<evidence type="ECO:0000256" key="4">
    <source>
        <dbReference type="ARBA" id="ARBA00035176"/>
    </source>
</evidence>
<comment type="caution">
    <text evidence="6">The sequence shown here is derived from an EMBL/GenBank/DDBJ whole genome shotgun (WGS) entry which is preliminary data.</text>
</comment>
<dbReference type="InterPro" id="IPR018264">
    <property type="entry name" value="Ribosomal_bL33_CS"/>
</dbReference>
<dbReference type="AlphaFoldDB" id="A0A7C5USP5"/>
<evidence type="ECO:0000256" key="2">
    <source>
        <dbReference type="ARBA" id="ARBA00022980"/>
    </source>
</evidence>
<dbReference type="GO" id="GO:1990904">
    <property type="term" value="C:ribonucleoprotein complex"/>
    <property type="evidence" value="ECO:0007669"/>
    <property type="project" value="UniProtKB-KW"/>
</dbReference>
<evidence type="ECO:0000313" key="6">
    <source>
        <dbReference type="EMBL" id="HHR91971.1"/>
    </source>
</evidence>
<evidence type="ECO:0000256" key="1">
    <source>
        <dbReference type="ARBA" id="ARBA00007596"/>
    </source>
</evidence>
<dbReference type="EMBL" id="DRVY01000015">
    <property type="protein sequence ID" value="HHR91971.1"/>
    <property type="molecule type" value="Genomic_DNA"/>
</dbReference>
<dbReference type="PROSITE" id="PS00582">
    <property type="entry name" value="RIBOSOMAL_L33"/>
    <property type="match status" value="1"/>
</dbReference>
<keyword evidence="3 5" id="KW-0687">Ribonucleoprotein</keyword>
<name>A0A7C5USP5_UNCC3</name>
<dbReference type="SUPFAM" id="SSF57829">
    <property type="entry name" value="Zn-binding ribosomal proteins"/>
    <property type="match status" value="1"/>
</dbReference>
<keyword evidence="2 5" id="KW-0689">Ribosomal protein</keyword>
<dbReference type="InterPro" id="IPR038584">
    <property type="entry name" value="Ribosomal_bL33_sf"/>
</dbReference>
<dbReference type="Gene3D" id="2.20.28.120">
    <property type="entry name" value="Ribosomal protein L33"/>
    <property type="match status" value="1"/>
</dbReference>
<protein>
    <recommendedName>
        <fullName evidence="4 5">Large ribosomal subunit protein bL33</fullName>
    </recommendedName>
</protein>
<dbReference type="InterPro" id="IPR011332">
    <property type="entry name" value="Ribosomal_zn-bd"/>
</dbReference>
<dbReference type="GO" id="GO:0005840">
    <property type="term" value="C:ribosome"/>
    <property type="evidence" value="ECO:0007669"/>
    <property type="project" value="UniProtKB-KW"/>
</dbReference>